<evidence type="ECO:0000313" key="3">
    <source>
        <dbReference type="RefSeq" id="XP_010446083.1"/>
    </source>
</evidence>
<dbReference type="SMART" id="SM00256">
    <property type="entry name" value="FBOX"/>
    <property type="match status" value="1"/>
</dbReference>
<dbReference type="SUPFAM" id="SSF52047">
    <property type="entry name" value="RNI-like"/>
    <property type="match status" value="1"/>
</dbReference>
<evidence type="ECO:0000259" key="1">
    <source>
        <dbReference type="PROSITE" id="PS50181"/>
    </source>
</evidence>
<dbReference type="PANTHER" id="PTHR31900:SF33">
    <property type="entry name" value="PROTEIN WITH RNI-LIKE_FBD-LIKE DOMAIN"/>
    <property type="match status" value="1"/>
</dbReference>
<dbReference type="CDD" id="cd22160">
    <property type="entry name" value="F-box_AtFBL13-like"/>
    <property type="match status" value="1"/>
</dbReference>
<dbReference type="SUPFAM" id="SSF81383">
    <property type="entry name" value="F-box domain"/>
    <property type="match status" value="1"/>
</dbReference>
<proteinExistence type="predicted"/>
<dbReference type="Proteomes" id="UP000694864">
    <property type="component" value="Chromosome 11"/>
</dbReference>
<dbReference type="SMART" id="SM00579">
    <property type="entry name" value="FBD"/>
    <property type="match status" value="1"/>
</dbReference>
<dbReference type="InterPro" id="IPR036047">
    <property type="entry name" value="F-box-like_dom_sf"/>
</dbReference>
<dbReference type="Pfam" id="PF08387">
    <property type="entry name" value="FBD"/>
    <property type="match status" value="1"/>
</dbReference>
<dbReference type="InterPro" id="IPR053781">
    <property type="entry name" value="F-box_AtFBL13-like"/>
</dbReference>
<protein>
    <submittedName>
        <fullName evidence="3">F-box/FBD/LRR-repeat protein At1g51370-like</fullName>
    </submittedName>
</protein>
<reference evidence="2" key="1">
    <citation type="journal article" date="2014" name="Nat. Commun.">
        <title>The emerging biofuel crop Camelina sativa retains a highly undifferentiated hexaploid genome structure.</title>
        <authorList>
            <person name="Kagale S."/>
            <person name="Koh C."/>
            <person name="Nixon J."/>
            <person name="Bollina V."/>
            <person name="Clarke W.E."/>
            <person name="Tuteja R."/>
            <person name="Spillane C."/>
            <person name="Robinson S.J."/>
            <person name="Links M.G."/>
            <person name="Clarke C."/>
            <person name="Higgins E.E."/>
            <person name="Huebert T."/>
            <person name="Sharpe A.G."/>
            <person name="Parkin I.A."/>
        </authorList>
    </citation>
    <scope>NUCLEOTIDE SEQUENCE [LARGE SCALE GENOMIC DNA]</scope>
    <source>
        <strain evidence="2">cv. DH55</strain>
    </source>
</reference>
<dbReference type="GeneID" id="104728852"/>
<dbReference type="InterPro" id="IPR006566">
    <property type="entry name" value="FBD"/>
</dbReference>
<dbReference type="PANTHER" id="PTHR31900">
    <property type="entry name" value="F-BOX/RNI SUPERFAMILY PROTEIN-RELATED"/>
    <property type="match status" value="1"/>
</dbReference>
<sequence>MVGRKKKTKIREKESQEEDLISNLPDRWICEILLRLSTKDAVRTSVLSTRWRYLWQSVPGLDLSLYDFLKDFSNIDAFLNFVERFFDIHRESWIRKLRLYLGYRHHICGLKSWIDAVTRRKIQHLDVNYYCRDAIPVSIYTCETLVHLRLKRAGLPNAEYVSLPCLKNMHLERISFTSDTTLEKLISGSPVLEDLKLFGCSNHNAIQVRSHTLKRINLDMDESSGFVIDAPLLQCLSTKIASTKDFQIISSDFPAKLDIDLQPMRHGHFVRPLKKVVRDILTDIRRVRDLVITSDILKEFFLYSKSRTVRQFRNLSRLNARFAKCDLEMLPALLESCTKLESLIMDIFKYYSSIRDEEKREPNVVFGAVPRCLESSLKFVELKLSFIRDEGEMELARYFLENSTILEKLRLNVCRREKSKCDYLNELVAMKRSCSSACEVLVL</sequence>
<dbReference type="InterPro" id="IPR055411">
    <property type="entry name" value="LRR_FXL15/At3g58940/PEG3-like"/>
</dbReference>
<dbReference type="Pfam" id="PF24758">
    <property type="entry name" value="LRR_At5g56370"/>
    <property type="match status" value="1"/>
</dbReference>
<keyword evidence="2" id="KW-1185">Reference proteome</keyword>
<dbReference type="Gene3D" id="3.80.10.10">
    <property type="entry name" value="Ribonuclease Inhibitor"/>
    <property type="match status" value="1"/>
</dbReference>
<dbReference type="InterPro" id="IPR001810">
    <property type="entry name" value="F-box_dom"/>
</dbReference>
<dbReference type="PROSITE" id="PS50181">
    <property type="entry name" value="FBOX"/>
    <property type="match status" value="1"/>
</dbReference>
<dbReference type="Pfam" id="PF00646">
    <property type="entry name" value="F-box"/>
    <property type="match status" value="1"/>
</dbReference>
<evidence type="ECO:0000313" key="2">
    <source>
        <dbReference type="Proteomes" id="UP000694864"/>
    </source>
</evidence>
<name>A0ABM0UTH0_CAMSA</name>
<accession>A0ABM0UTH0</accession>
<dbReference type="InterPro" id="IPR050232">
    <property type="entry name" value="FBL13/AtMIF1-like"/>
</dbReference>
<organism evidence="2 3">
    <name type="scientific">Camelina sativa</name>
    <name type="common">False flax</name>
    <name type="synonym">Myagrum sativum</name>
    <dbReference type="NCBI Taxonomy" id="90675"/>
    <lineage>
        <taxon>Eukaryota</taxon>
        <taxon>Viridiplantae</taxon>
        <taxon>Streptophyta</taxon>
        <taxon>Embryophyta</taxon>
        <taxon>Tracheophyta</taxon>
        <taxon>Spermatophyta</taxon>
        <taxon>Magnoliopsida</taxon>
        <taxon>eudicotyledons</taxon>
        <taxon>Gunneridae</taxon>
        <taxon>Pentapetalae</taxon>
        <taxon>rosids</taxon>
        <taxon>malvids</taxon>
        <taxon>Brassicales</taxon>
        <taxon>Brassicaceae</taxon>
        <taxon>Camelineae</taxon>
        <taxon>Camelina</taxon>
    </lineage>
</organism>
<reference evidence="3" key="2">
    <citation type="submission" date="2025-08" db="UniProtKB">
        <authorList>
            <consortium name="RefSeq"/>
        </authorList>
    </citation>
    <scope>IDENTIFICATION</scope>
    <source>
        <tissue evidence="3">Leaf</tissue>
    </source>
</reference>
<dbReference type="InterPro" id="IPR032675">
    <property type="entry name" value="LRR_dom_sf"/>
</dbReference>
<gene>
    <name evidence="3" type="primary">LOC104728852</name>
</gene>
<dbReference type="RefSeq" id="XP_010446083.1">
    <property type="nucleotide sequence ID" value="XM_010447781.1"/>
</dbReference>
<feature type="domain" description="F-box" evidence="1">
    <location>
        <begin position="18"/>
        <end position="69"/>
    </location>
</feature>